<keyword evidence="3" id="KW-1185">Reference proteome</keyword>
<keyword evidence="1" id="KW-0472">Membrane</keyword>
<proteinExistence type="predicted"/>
<feature type="transmembrane region" description="Helical" evidence="1">
    <location>
        <begin position="72"/>
        <end position="90"/>
    </location>
</feature>
<dbReference type="EMBL" id="JACSQY010000007">
    <property type="protein sequence ID" value="MBD7908767.1"/>
    <property type="molecule type" value="Genomic_DNA"/>
</dbReference>
<reference evidence="2 3" key="1">
    <citation type="submission" date="2020-08" db="EMBL/GenBank/DDBJ databases">
        <title>A Genomic Blueprint of the Chicken Gut Microbiome.</title>
        <authorList>
            <person name="Gilroy R."/>
            <person name="Ravi A."/>
            <person name="Getino M."/>
            <person name="Pursley I."/>
            <person name="Horton D.L."/>
            <person name="Alikhan N.-F."/>
            <person name="Baker D."/>
            <person name="Gharbi K."/>
            <person name="Hall N."/>
            <person name="Watson M."/>
            <person name="Adriaenssens E.M."/>
            <person name="Foster-Nyarko E."/>
            <person name="Jarju S."/>
            <person name="Secka A."/>
            <person name="Antonio M."/>
            <person name="Oren A."/>
            <person name="Chaudhuri R."/>
            <person name="La Ragione R.M."/>
            <person name="Hildebrand F."/>
            <person name="Pallen M.J."/>
        </authorList>
    </citation>
    <scope>NUCLEOTIDE SEQUENCE [LARGE SCALE GENOMIC DNA]</scope>
    <source>
        <strain evidence="2 3">Sa3CUA8</strain>
    </source>
</reference>
<dbReference type="PIRSF" id="PIRSF031501">
    <property type="entry name" value="QueT"/>
    <property type="match status" value="1"/>
</dbReference>
<protein>
    <submittedName>
        <fullName evidence="2">QueT transporter family protein</fullName>
    </submittedName>
</protein>
<accession>A0ABR8PKT5</accession>
<sequence>MKTRTLAINGIIGALYVAVMIVIAPFGFTNIQFRLAEIFNHLVVFNKKYFAGIVIGVFVSNLLLSEVGPIDLLFGVGHTILSLSITIFLIKNISSPVKRMLVNTAVFTTTMCIISWQLYLVLGLPFWATWGFLAISECIVMAIGIPLMHTLNKRISLSKLI</sequence>
<gene>
    <name evidence="2" type="ORF">H9659_10535</name>
</gene>
<keyword evidence="1" id="KW-1133">Transmembrane helix</keyword>
<dbReference type="RefSeq" id="WP_191690243.1">
    <property type="nucleotide sequence ID" value="NZ_JACSQY010000007.1"/>
</dbReference>
<dbReference type="PANTHER" id="PTHR40044:SF1">
    <property type="entry name" value="INTEGRAL MEMBRANE PROTEIN"/>
    <property type="match status" value="1"/>
</dbReference>
<feature type="transmembrane region" description="Helical" evidence="1">
    <location>
        <begin position="6"/>
        <end position="28"/>
    </location>
</feature>
<organism evidence="2 3">
    <name type="scientific">Sporosarcina gallistercoris</name>
    <dbReference type="NCBI Taxonomy" id="2762245"/>
    <lineage>
        <taxon>Bacteria</taxon>
        <taxon>Bacillati</taxon>
        <taxon>Bacillota</taxon>
        <taxon>Bacilli</taxon>
        <taxon>Bacillales</taxon>
        <taxon>Caryophanaceae</taxon>
        <taxon>Sporosarcina</taxon>
    </lineage>
</organism>
<feature type="transmembrane region" description="Helical" evidence="1">
    <location>
        <begin position="102"/>
        <end position="122"/>
    </location>
</feature>
<evidence type="ECO:0000313" key="2">
    <source>
        <dbReference type="EMBL" id="MBD7908767.1"/>
    </source>
</evidence>
<dbReference type="Pfam" id="PF06177">
    <property type="entry name" value="QueT"/>
    <property type="match status" value="1"/>
</dbReference>
<name>A0ABR8PKT5_9BACL</name>
<evidence type="ECO:0000256" key="1">
    <source>
        <dbReference type="SAM" id="Phobius"/>
    </source>
</evidence>
<keyword evidence="1" id="KW-0812">Transmembrane</keyword>
<dbReference type="InterPro" id="IPR010387">
    <property type="entry name" value="QueT"/>
</dbReference>
<feature type="transmembrane region" description="Helical" evidence="1">
    <location>
        <begin position="128"/>
        <end position="151"/>
    </location>
</feature>
<dbReference type="PANTHER" id="PTHR40044">
    <property type="entry name" value="INTEGRAL MEMBRANE PROTEIN-RELATED"/>
    <property type="match status" value="1"/>
</dbReference>
<comment type="caution">
    <text evidence="2">The sequence shown here is derived from an EMBL/GenBank/DDBJ whole genome shotgun (WGS) entry which is preliminary data.</text>
</comment>
<dbReference type="Proteomes" id="UP000659496">
    <property type="component" value="Unassembled WGS sequence"/>
</dbReference>
<evidence type="ECO:0000313" key="3">
    <source>
        <dbReference type="Proteomes" id="UP000659496"/>
    </source>
</evidence>